<keyword evidence="1" id="KW-1133">Transmembrane helix</keyword>
<protein>
    <submittedName>
        <fullName evidence="2">Uncharacterized protein</fullName>
    </submittedName>
</protein>
<name>A0ABV0FT75_9GAMM</name>
<feature type="transmembrane region" description="Helical" evidence="1">
    <location>
        <begin position="18"/>
        <end position="39"/>
    </location>
</feature>
<sequence>MKGLTNYLKKFNVGPKRLLICFILAIPMSYVITVVFYSLQTECVDDLTDFDLKIDFEAMKQTEFEAFNMWFDEELNQWCMFKQQY</sequence>
<dbReference type="Proteomes" id="UP001477278">
    <property type="component" value="Unassembled WGS sequence"/>
</dbReference>
<evidence type="ECO:0000313" key="2">
    <source>
        <dbReference type="EMBL" id="MEO3684025.1"/>
    </source>
</evidence>
<accession>A0ABV0FT75</accession>
<dbReference type="RefSeq" id="WP_347690722.1">
    <property type="nucleotide sequence ID" value="NZ_JBDPZN010000008.1"/>
</dbReference>
<evidence type="ECO:0000256" key="1">
    <source>
        <dbReference type="SAM" id="Phobius"/>
    </source>
</evidence>
<evidence type="ECO:0000313" key="3">
    <source>
        <dbReference type="Proteomes" id="UP001477278"/>
    </source>
</evidence>
<keyword evidence="1" id="KW-0812">Transmembrane</keyword>
<comment type="caution">
    <text evidence="2">The sequence shown here is derived from an EMBL/GenBank/DDBJ whole genome shotgun (WGS) entry which is preliminary data.</text>
</comment>
<dbReference type="EMBL" id="JBDPZN010000008">
    <property type="protein sequence ID" value="MEO3684025.1"/>
    <property type="molecule type" value="Genomic_DNA"/>
</dbReference>
<keyword evidence="1" id="KW-0472">Membrane</keyword>
<keyword evidence="3" id="KW-1185">Reference proteome</keyword>
<gene>
    <name evidence="2" type="ORF">ABHN84_17265</name>
</gene>
<proteinExistence type="predicted"/>
<reference evidence="2 3" key="1">
    <citation type="submission" date="2024-05" db="EMBL/GenBank/DDBJ databases">
        <title>Genome sequencing of Marine Estuary Bacteria, Shewanella vesiculosa and S. baltica, and Pseudomonas syringae.</title>
        <authorList>
            <person name="Gurung A."/>
            <person name="Maclea K.S."/>
        </authorList>
    </citation>
    <scope>NUCLEOTIDE SEQUENCE [LARGE SCALE GENOMIC DNA]</scope>
    <source>
        <strain evidence="2 3">1A</strain>
    </source>
</reference>
<organism evidence="2 3">
    <name type="scientific">Shewanella vesiculosa</name>
    <dbReference type="NCBI Taxonomy" id="518738"/>
    <lineage>
        <taxon>Bacteria</taxon>
        <taxon>Pseudomonadati</taxon>
        <taxon>Pseudomonadota</taxon>
        <taxon>Gammaproteobacteria</taxon>
        <taxon>Alteromonadales</taxon>
        <taxon>Shewanellaceae</taxon>
        <taxon>Shewanella</taxon>
    </lineage>
</organism>